<dbReference type="InterPro" id="IPR058565">
    <property type="entry name" value="Ig_TRAPPC9_Trs120_1st"/>
</dbReference>
<feature type="domain" description="Trs120/TRAPPC9 TPR region" evidence="5">
    <location>
        <begin position="414"/>
        <end position="729"/>
    </location>
</feature>
<evidence type="ECO:0000313" key="9">
    <source>
        <dbReference type="EMBL" id="WFD01759.1"/>
    </source>
</evidence>
<comment type="subcellular location">
    <subcellularLocation>
        <location evidence="1">Golgi apparatus</location>
    </subcellularLocation>
</comment>
<dbReference type="Proteomes" id="UP001214603">
    <property type="component" value="Chromosome 1"/>
</dbReference>
<keyword evidence="10" id="KW-1185">Reference proteome</keyword>
<feature type="domain" description="Trs120/TRAPPC9 fourth Ig-like" evidence="8">
    <location>
        <begin position="1276"/>
        <end position="1369"/>
    </location>
</feature>
<evidence type="ECO:0000259" key="4">
    <source>
        <dbReference type="Pfam" id="PF08626"/>
    </source>
</evidence>
<gene>
    <name evidence="9" type="ORF">MOBT1_000435</name>
</gene>
<proteinExistence type="predicted"/>
<feature type="compositionally biased region" description="Low complexity" evidence="3">
    <location>
        <begin position="223"/>
        <end position="233"/>
    </location>
</feature>
<feature type="domain" description="Trs120/TRAPPC9 first Ig-like" evidence="6">
    <location>
        <begin position="749"/>
        <end position="877"/>
    </location>
</feature>
<feature type="region of interest" description="Disordered" evidence="3">
    <location>
        <begin position="222"/>
        <end position="286"/>
    </location>
</feature>
<evidence type="ECO:0000259" key="5">
    <source>
        <dbReference type="Pfam" id="PF26251"/>
    </source>
</evidence>
<evidence type="ECO:0000259" key="7">
    <source>
        <dbReference type="Pfam" id="PF26282"/>
    </source>
</evidence>
<evidence type="ECO:0000313" key="10">
    <source>
        <dbReference type="Proteomes" id="UP001214603"/>
    </source>
</evidence>
<dbReference type="PANTHER" id="PTHR21512">
    <property type="entry name" value="TRAFFICKING PROTEIN PARTICLE COMPLEX SUBUNIT 9"/>
    <property type="match status" value="1"/>
</dbReference>
<feature type="compositionally biased region" description="Pro residues" evidence="3">
    <location>
        <begin position="234"/>
        <end position="252"/>
    </location>
</feature>
<evidence type="ECO:0000259" key="8">
    <source>
        <dbReference type="Pfam" id="PF26283"/>
    </source>
</evidence>
<protein>
    <recommendedName>
        <fullName evidence="11">Transport protein particle subunit trs120</fullName>
    </recommendedName>
</protein>
<name>A0AAF0IS33_9BASI</name>
<dbReference type="InterPro" id="IPR058564">
    <property type="entry name" value="TPR_TRAPPC9_Trs120"/>
</dbReference>
<dbReference type="InterPro" id="IPR013935">
    <property type="entry name" value="Trs120_TRAPPC9"/>
</dbReference>
<evidence type="ECO:0000259" key="6">
    <source>
        <dbReference type="Pfam" id="PF26254"/>
    </source>
</evidence>
<dbReference type="Pfam" id="PF26251">
    <property type="entry name" value="TPR_TRAPPC9-Trs120"/>
    <property type="match status" value="1"/>
</dbReference>
<feature type="domain" description="Trs120/TRAPPC9 N-terminal" evidence="4">
    <location>
        <begin position="14"/>
        <end position="346"/>
    </location>
</feature>
<organism evidence="9 10">
    <name type="scientific">Malassezia obtusa</name>
    <dbReference type="NCBI Taxonomy" id="76774"/>
    <lineage>
        <taxon>Eukaryota</taxon>
        <taxon>Fungi</taxon>
        <taxon>Dikarya</taxon>
        <taxon>Basidiomycota</taxon>
        <taxon>Ustilaginomycotina</taxon>
        <taxon>Malasseziomycetes</taxon>
        <taxon>Malasseziales</taxon>
        <taxon>Malasseziaceae</taxon>
        <taxon>Malassezia</taxon>
    </lineage>
</organism>
<evidence type="ECO:0000256" key="3">
    <source>
        <dbReference type="SAM" id="MobiDB-lite"/>
    </source>
</evidence>
<dbReference type="Pfam" id="PF26254">
    <property type="entry name" value="Ig_TRAPPC9-Trs120_1st"/>
    <property type="match status" value="1"/>
</dbReference>
<dbReference type="PANTHER" id="PTHR21512:SF5">
    <property type="entry name" value="TRAFFICKING PROTEIN PARTICLE COMPLEX SUBUNIT 9"/>
    <property type="match status" value="1"/>
</dbReference>
<dbReference type="InterPro" id="IPR058563">
    <property type="entry name" value="Trs120_TRAPPC9_N"/>
</dbReference>
<feature type="compositionally biased region" description="Pro residues" evidence="3">
    <location>
        <begin position="1389"/>
        <end position="1400"/>
    </location>
</feature>
<evidence type="ECO:0008006" key="11">
    <source>
        <dbReference type="Google" id="ProtNLM"/>
    </source>
</evidence>
<feature type="compositionally biased region" description="Low complexity" evidence="3">
    <location>
        <begin position="1449"/>
        <end position="1458"/>
    </location>
</feature>
<sequence>MAATAPTLAAQGTASFCAPAKLKILLVPATPLEGAEFERWASFVRNVDCVRLRDVPRAKASVFPSSPLYQQGEVHVSFVTSYDPAHAYLAPLQLHRQVLGVLGLTTYDARAAASQELPRVAGLLRAEHPHALVHRVFAGDFQPSAAGFAGRRDGGLFVFPAVRADAKDVRFYLRTQLAELVGAVLDQLDTVVGALEGTALETPRETLRDGVSPALRAALQRSAAGRAPALDGAPLPPRAPPPPPGAGTPPPGAASKVFGALSKRRGSAAPAAPAPPTAGPHGTTRHTKVRADVALLSGDLWAALELYDALLTPQARERALAGGQDAVWFASALEGWAVARMLVARLGGAAHDEAPCLAYPLQPAARDKERDAREPVIPALAWKDIAEAYALALAVYAKCLAPPHVQLESLRSVTSDTPRDYTPPLVHAGACLAYARFLLAVWASGGWNGEAFDQMLFGGTPPALVRGAPRHTELSAHSGVYRDEIARAACAALSPALRTLPPADEIAALSAVAKLLGLVGYARRRAHVVRQLHGVVSALLARSFRARGAAPPPPLAVETLVHEALRVRIAPADTRLGVAHEAAGVHDTMNPALVLGLMACDTYGIDLLSSPVRHVPATHILERARRRVVAEEYASVLDAVLGEAPAARTLLPALAQSAAAARMPKPPFGWGPLQVQLLKDLVVQSEALADYVSMTYFATLLLRDYAAALAPTEHAALLDGLRRVLPRARESAPQLTLRYWGPKTLLAALEIVPPAPALRPVVRTRTSLDPPPEPGAPPPPAGTHNPFFWNTPRTAKPAAAPTLVAHEPCTVRATLRNPLGVPLPLERLALRVAGVDADTPAIRTLVPAHALHTVELRATPRAAGTLEVLGCTAVLWGAEAHDLDVGAPPAAPPAPKATGLDARHSATLVARVAHAAAGTRDEPWTGAAVDRVLAPHAPRAPASCPVAPPLPLLDAALPTLDRAALALHDGEVTTLPLRLTNRTARAVDYVRVELDDSLQAPTRAAIADGGLLAGDVHELEWQLLCHPVLALGTDVRALRIAPHASATVPLVVRAKAACTWASVRVLYGAPPPDAASLTLRAVHRAIPMTVRPSVVCRPLALAPLDAAGAARLATQLGADAPPPPLGPSCLLSLDLYNASPRPLHAEVDAEAAPGVALRATRAVLPQSTVRIHVPLAQRALAAATLQTPIPKLSPRQFVVGKTPLSPAMQAACNAQFWVRDALLRSVRASWHDAARDVRGDISLREYWPSVDDVRVLSQPKVHVALHLAHDPAPEALVEVRVAVTNHTDSPLRLRVHLAPAPGAPLDDTHAAEYAASQVLVADGSWTSAVHPSPLAPGAATHTRKTLCFLSAGHFVLHATAEVMPDSPDTPATVFVGTPLPVHVVAPSGGAPPPPPPPPPHGPRKRPSARPTADSSPTPARGPAPKRAGTPAAHTRAVPTRPVPRRRPPLARTLALGPRSPSSTSPFDHAVRSRLHGRTPPRTPGGAWRAPTPRAPSPRILASPHAPSPPSILVSPPTADIESVLARGGAPRIAPHAPLRREWQFAFVSTLLARDQAALEKLKWHLDLALAALACAPAHDDALVHRPRLVMRVAQQCARRVVRELVRAWEPASAADFLVSPPSFRRSSVTREALAAGAHGAAQAAWASHIAGVLGAEIVEQIAAHLTQTLWDRQRAFVRPALLARFCAAALDALTLWEARETRTHPRTLPVARADAPVATSTALHHTWTHALRHQLSDARHALHMRAHAPGTLEVPRAGAERTLGAAQRTSARLHGAAVVDAARFLGELFCVRAVVDHACVAEWLDTLLLTPRSWVHVPLHELEAACALLLLVAPGWSTAASARPGPDLPDTRARPTVLQRCLHRLDDLVHSALVPEVTKEWVRFS</sequence>
<dbReference type="Pfam" id="PF26280">
    <property type="entry name" value="Ig_TRAPPC9-Trs120_2nd"/>
    <property type="match status" value="1"/>
</dbReference>
<evidence type="ECO:0000256" key="2">
    <source>
        <dbReference type="ARBA" id="ARBA00023034"/>
    </source>
</evidence>
<reference evidence="9" key="1">
    <citation type="submission" date="2023-03" db="EMBL/GenBank/DDBJ databases">
        <title>Mating type loci evolution in Malassezia.</title>
        <authorList>
            <person name="Coelho M.A."/>
        </authorList>
    </citation>
    <scope>NUCLEOTIDE SEQUENCE</scope>
    <source>
        <strain evidence="9">CBS 7876</strain>
    </source>
</reference>
<feature type="region of interest" description="Disordered" evidence="3">
    <location>
        <begin position="1384"/>
        <end position="1513"/>
    </location>
</feature>
<evidence type="ECO:0000256" key="1">
    <source>
        <dbReference type="ARBA" id="ARBA00004555"/>
    </source>
</evidence>
<dbReference type="Pfam" id="PF26283">
    <property type="entry name" value="Ig_TRAPPC9-Trs120_4th"/>
    <property type="match status" value="1"/>
</dbReference>
<keyword evidence="2" id="KW-0333">Golgi apparatus</keyword>
<dbReference type="Pfam" id="PF08626">
    <property type="entry name" value="TRAPPC9-Trs120"/>
    <property type="match status" value="1"/>
</dbReference>
<dbReference type="EMBL" id="CP119934">
    <property type="protein sequence ID" value="WFD01759.1"/>
    <property type="molecule type" value="Genomic_DNA"/>
</dbReference>
<feature type="domain" description="Trs120/TRAPPC9 third Ig-like" evidence="7">
    <location>
        <begin position="1128"/>
        <end position="1244"/>
    </location>
</feature>
<dbReference type="GO" id="GO:0005802">
    <property type="term" value="C:trans-Golgi network"/>
    <property type="evidence" value="ECO:0007669"/>
    <property type="project" value="TreeGrafter"/>
</dbReference>
<accession>A0AAF0IS33</accession>
<dbReference type="InterPro" id="IPR058567">
    <property type="entry name" value="Ig_TRAPPC9_Trs120_3rd"/>
</dbReference>
<dbReference type="Pfam" id="PF26282">
    <property type="entry name" value="Ig_TRAPPC9-Trs120_3rd"/>
    <property type="match status" value="1"/>
</dbReference>
<dbReference type="InterPro" id="IPR058568">
    <property type="entry name" value="Ig_TRAPPC9_Trs120_4th"/>
</dbReference>